<gene>
    <name evidence="2" type="ORF">HNR46_002242</name>
</gene>
<name>A0A840VGU3_9BACT</name>
<dbReference type="EMBL" id="JACHFD010000010">
    <property type="protein sequence ID" value="MBB5352001.1"/>
    <property type="molecule type" value="Genomic_DNA"/>
</dbReference>
<evidence type="ECO:0000256" key="1">
    <source>
        <dbReference type="SAM" id="MobiDB-lite"/>
    </source>
</evidence>
<dbReference type="AlphaFoldDB" id="A0A840VGU3"/>
<feature type="region of interest" description="Disordered" evidence="1">
    <location>
        <begin position="1"/>
        <end position="143"/>
    </location>
</feature>
<sequence>MTEDSSEMPTPEVGDAPKAAKKAVRKSSRKRAAKKAPKKIEEAEGSAPAAEAVPVERAETPAASPKPEFSEVRREPSSESAENFSDSDDRGDRIPVMEEPAGGSDEHGSGKRRRRRRRRGGSGGEERGEERTHPPQRPTLDPEQVAKKAWKIFLAEVSEEGLALINDNDARELSRRSFRLAELFLEEASKHH</sequence>
<evidence type="ECO:0000313" key="3">
    <source>
        <dbReference type="Proteomes" id="UP000557717"/>
    </source>
</evidence>
<feature type="compositionally biased region" description="Basic residues" evidence="1">
    <location>
        <begin position="19"/>
        <end position="37"/>
    </location>
</feature>
<feature type="compositionally biased region" description="Basic and acidic residues" evidence="1">
    <location>
        <begin position="87"/>
        <end position="96"/>
    </location>
</feature>
<dbReference type="RefSeq" id="WP_184018676.1">
    <property type="nucleotide sequence ID" value="NZ_JACHFD010000010.1"/>
</dbReference>
<evidence type="ECO:0000313" key="2">
    <source>
        <dbReference type="EMBL" id="MBB5352001.1"/>
    </source>
</evidence>
<feature type="compositionally biased region" description="Basic and acidic residues" evidence="1">
    <location>
        <begin position="68"/>
        <end position="77"/>
    </location>
</feature>
<feature type="compositionally biased region" description="Basic and acidic residues" evidence="1">
    <location>
        <begin position="124"/>
        <end position="133"/>
    </location>
</feature>
<comment type="caution">
    <text evidence="2">The sequence shown here is derived from an EMBL/GenBank/DDBJ whole genome shotgun (WGS) entry which is preliminary data.</text>
</comment>
<reference evidence="2 3" key="1">
    <citation type="submission" date="2020-08" db="EMBL/GenBank/DDBJ databases">
        <title>Genomic Encyclopedia of Type Strains, Phase IV (KMG-IV): sequencing the most valuable type-strain genomes for metagenomic binning, comparative biology and taxonomic classification.</title>
        <authorList>
            <person name="Goeker M."/>
        </authorList>
    </citation>
    <scope>NUCLEOTIDE SEQUENCE [LARGE SCALE GENOMIC DNA]</scope>
    <source>
        <strain evidence="2 3">YC6886</strain>
    </source>
</reference>
<proteinExistence type="predicted"/>
<organism evidence="2 3">
    <name type="scientific">Haloferula luteola</name>
    <dbReference type="NCBI Taxonomy" id="595692"/>
    <lineage>
        <taxon>Bacteria</taxon>
        <taxon>Pseudomonadati</taxon>
        <taxon>Verrucomicrobiota</taxon>
        <taxon>Verrucomicrobiia</taxon>
        <taxon>Verrucomicrobiales</taxon>
        <taxon>Verrucomicrobiaceae</taxon>
        <taxon>Haloferula</taxon>
    </lineage>
</organism>
<feature type="compositionally biased region" description="Basic residues" evidence="1">
    <location>
        <begin position="110"/>
        <end position="120"/>
    </location>
</feature>
<dbReference type="Proteomes" id="UP000557717">
    <property type="component" value="Unassembled WGS sequence"/>
</dbReference>
<keyword evidence="3" id="KW-1185">Reference proteome</keyword>
<protein>
    <submittedName>
        <fullName evidence="2">Uncharacterized protein</fullName>
    </submittedName>
</protein>
<accession>A0A840VGU3</accession>